<evidence type="ECO:0000313" key="5">
    <source>
        <dbReference type="Proteomes" id="UP000824242"/>
    </source>
</evidence>
<sequence>MKRKKTPLYAFGKIVAQPVVWPFIPYTVKNWENIPQDRNFILCANHLAISDPLRLASIEKRQIFFLSKAELFQNKPLAWLLRSLGCIPVQRGRGDVEAIDHAGEILRRGDIMGIFIEGTRSRSGELGQPKAGAVMLAHQHQVPILPVCITPVGSKLPKLFHRVVVSYGKLIEPQDLGIREGKGAEYRNASRLVMGEIAKLRERDLKEMNG</sequence>
<dbReference type="EMBL" id="DVGZ01000041">
    <property type="protein sequence ID" value="HIR46860.1"/>
    <property type="molecule type" value="Genomic_DNA"/>
</dbReference>
<dbReference type="GO" id="GO:0006654">
    <property type="term" value="P:phosphatidic acid biosynthetic process"/>
    <property type="evidence" value="ECO:0007669"/>
    <property type="project" value="TreeGrafter"/>
</dbReference>
<dbReference type="AlphaFoldDB" id="A0A9D1DE08"/>
<protein>
    <submittedName>
        <fullName evidence="4">1-acyl-sn-glycerol-3-phosphate acyltransferase</fullName>
    </submittedName>
</protein>
<dbReference type="Pfam" id="PF01553">
    <property type="entry name" value="Acyltransferase"/>
    <property type="match status" value="1"/>
</dbReference>
<evidence type="ECO:0000256" key="2">
    <source>
        <dbReference type="ARBA" id="ARBA00023315"/>
    </source>
</evidence>
<evidence type="ECO:0000313" key="4">
    <source>
        <dbReference type="EMBL" id="HIR46860.1"/>
    </source>
</evidence>
<dbReference type="PANTHER" id="PTHR10434">
    <property type="entry name" value="1-ACYL-SN-GLYCEROL-3-PHOSPHATE ACYLTRANSFERASE"/>
    <property type="match status" value="1"/>
</dbReference>
<dbReference type="Proteomes" id="UP000824242">
    <property type="component" value="Unassembled WGS sequence"/>
</dbReference>
<dbReference type="CDD" id="cd07989">
    <property type="entry name" value="LPLAT_AGPAT-like"/>
    <property type="match status" value="1"/>
</dbReference>
<organism evidence="4 5">
    <name type="scientific">Candidatus Caccousia avicola</name>
    <dbReference type="NCBI Taxonomy" id="2840721"/>
    <lineage>
        <taxon>Bacteria</taxon>
        <taxon>Bacillati</taxon>
        <taxon>Bacillota</taxon>
        <taxon>Clostridia</taxon>
        <taxon>Eubacteriales</taxon>
        <taxon>Oscillospiraceae</taxon>
        <taxon>Oscillospiraceae incertae sedis</taxon>
        <taxon>Candidatus Caccousia</taxon>
    </lineage>
</organism>
<comment type="caution">
    <text evidence="4">The sequence shown here is derived from an EMBL/GenBank/DDBJ whole genome shotgun (WGS) entry which is preliminary data.</text>
</comment>
<keyword evidence="1" id="KW-0808">Transferase</keyword>
<dbReference type="GO" id="GO:0003841">
    <property type="term" value="F:1-acylglycerol-3-phosphate O-acyltransferase activity"/>
    <property type="evidence" value="ECO:0007669"/>
    <property type="project" value="TreeGrafter"/>
</dbReference>
<name>A0A9D1DE08_9FIRM</name>
<dbReference type="SUPFAM" id="SSF69593">
    <property type="entry name" value="Glycerol-3-phosphate (1)-acyltransferase"/>
    <property type="match status" value="1"/>
</dbReference>
<proteinExistence type="predicted"/>
<reference evidence="4" key="2">
    <citation type="journal article" date="2021" name="PeerJ">
        <title>Extensive microbial diversity within the chicken gut microbiome revealed by metagenomics and culture.</title>
        <authorList>
            <person name="Gilroy R."/>
            <person name="Ravi A."/>
            <person name="Getino M."/>
            <person name="Pursley I."/>
            <person name="Horton D.L."/>
            <person name="Alikhan N.F."/>
            <person name="Baker D."/>
            <person name="Gharbi K."/>
            <person name="Hall N."/>
            <person name="Watson M."/>
            <person name="Adriaenssens E.M."/>
            <person name="Foster-Nyarko E."/>
            <person name="Jarju S."/>
            <person name="Secka A."/>
            <person name="Antonio M."/>
            <person name="Oren A."/>
            <person name="Chaudhuri R.R."/>
            <person name="La Ragione R."/>
            <person name="Hildebrand F."/>
            <person name="Pallen M.J."/>
        </authorList>
    </citation>
    <scope>NUCLEOTIDE SEQUENCE</scope>
    <source>
        <strain evidence="4">ChiSxjej1B13-7958</strain>
    </source>
</reference>
<dbReference type="InterPro" id="IPR002123">
    <property type="entry name" value="Plipid/glycerol_acylTrfase"/>
</dbReference>
<evidence type="ECO:0000259" key="3">
    <source>
        <dbReference type="SMART" id="SM00563"/>
    </source>
</evidence>
<reference evidence="4" key="1">
    <citation type="submission" date="2020-10" db="EMBL/GenBank/DDBJ databases">
        <authorList>
            <person name="Gilroy R."/>
        </authorList>
    </citation>
    <scope>NUCLEOTIDE SEQUENCE</scope>
    <source>
        <strain evidence="4">ChiSxjej1B13-7958</strain>
    </source>
</reference>
<feature type="domain" description="Phospholipid/glycerol acyltransferase" evidence="3">
    <location>
        <begin position="40"/>
        <end position="152"/>
    </location>
</feature>
<dbReference type="SMART" id="SM00563">
    <property type="entry name" value="PlsC"/>
    <property type="match status" value="1"/>
</dbReference>
<accession>A0A9D1DE08</accession>
<keyword evidence="2 4" id="KW-0012">Acyltransferase</keyword>
<gene>
    <name evidence="4" type="ORF">IAB89_04245</name>
</gene>
<dbReference type="PANTHER" id="PTHR10434:SF11">
    <property type="entry name" value="1-ACYL-SN-GLYCEROL-3-PHOSPHATE ACYLTRANSFERASE"/>
    <property type="match status" value="1"/>
</dbReference>
<evidence type="ECO:0000256" key="1">
    <source>
        <dbReference type="ARBA" id="ARBA00022679"/>
    </source>
</evidence>